<feature type="region of interest" description="Disordered" evidence="1">
    <location>
        <begin position="1"/>
        <end position="23"/>
    </location>
</feature>
<dbReference type="PANTHER" id="PTHR35936:SF25">
    <property type="entry name" value="ABC TRANSPORTER SUBSTRATE-BINDING PROTEIN"/>
    <property type="match status" value="1"/>
</dbReference>
<proteinExistence type="predicted"/>
<dbReference type="Proteomes" id="UP000503820">
    <property type="component" value="Unassembled WGS sequence"/>
</dbReference>
<evidence type="ECO:0000256" key="1">
    <source>
        <dbReference type="SAM" id="MobiDB-lite"/>
    </source>
</evidence>
<reference evidence="2 3" key="1">
    <citation type="submission" date="2020-05" db="EMBL/GenBank/DDBJ databases">
        <title>Draft genome sequence of Desulfovibrio psychrotolerans JS1T.</title>
        <authorList>
            <person name="Ueno A."/>
            <person name="Tamazawa S."/>
            <person name="Tamamura S."/>
            <person name="Murakami T."/>
            <person name="Kiyama T."/>
            <person name="Inomata H."/>
            <person name="Amano Y."/>
            <person name="Miyakawa K."/>
            <person name="Tamaki H."/>
            <person name="Naganuma T."/>
            <person name="Kaneko K."/>
        </authorList>
    </citation>
    <scope>NUCLEOTIDE SEQUENCE [LARGE SCALE GENOMIC DNA]</scope>
    <source>
        <strain evidence="2 3">JS1</strain>
    </source>
</reference>
<dbReference type="Gene3D" id="3.40.190.10">
    <property type="entry name" value="Periplasmic binding protein-like II"/>
    <property type="match status" value="2"/>
</dbReference>
<keyword evidence="3" id="KW-1185">Reference proteome</keyword>
<evidence type="ECO:0000313" key="3">
    <source>
        <dbReference type="Proteomes" id="UP000503820"/>
    </source>
</evidence>
<accession>A0A7J0BUN4</accession>
<name>A0A7J0BUN4_9BACT</name>
<protein>
    <recommendedName>
        <fullName evidence="4">ABC transporter substrate-binding protein</fullName>
    </recommendedName>
</protein>
<evidence type="ECO:0008006" key="4">
    <source>
        <dbReference type="Google" id="ProtNLM"/>
    </source>
</evidence>
<dbReference type="SUPFAM" id="SSF53850">
    <property type="entry name" value="Periplasmic binding protein-like II"/>
    <property type="match status" value="1"/>
</dbReference>
<sequence length="319" mass="35296">MDHWRPGYGAEYSVSEHGETGQNGAEEMRHFGTRFWVVLLLWLLAGVAEGGLCRSAAAGDTVVAGTTAAGAVTGQSDGNTGGSIGGQAGRQLATVTLVAGEWAPYVSEHMQGNGRITEVVLRAFAHSGIAVELKFFPWKRCERMLETGEAFGSFPYVPTPFRSRFAEFSDPIFIANSHFFFLKDRMDGFDYTTLQALQGYTIAGALGFNYLEWFAYDNLPVDVSPDEDSMFRKLATGRVQLAPAEERVGWMSLRRLFPDANERFAMSRTPFRSEPNFLMYSKAYPGGKELIAQFNEGLRHLRETGELERLLQETGAEAP</sequence>
<evidence type="ECO:0000313" key="2">
    <source>
        <dbReference type="EMBL" id="GFM36881.1"/>
    </source>
</evidence>
<gene>
    <name evidence="2" type="ORF">DSM19430T_15650</name>
</gene>
<comment type="caution">
    <text evidence="2">The sequence shown here is derived from an EMBL/GenBank/DDBJ whole genome shotgun (WGS) entry which is preliminary data.</text>
</comment>
<dbReference type="EMBL" id="BLVP01000007">
    <property type="protein sequence ID" value="GFM36881.1"/>
    <property type="molecule type" value="Genomic_DNA"/>
</dbReference>
<dbReference type="AlphaFoldDB" id="A0A7J0BUN4"/>
<dbReference type="PANTHER" id="PTHR35936">
    <property type="entry name" value="MEMBRANE-BOUND LYTIC MUREIN TRANSGLYCOSYLASE F"/>
    <property type="match status" value="1"/>
</dbReference>
<organism evidence="2 3">
    <name type="scientific">Desulfovibrio psychrotolerans</name>
    <dbReference type="NCBI Taxonomy" id="415242"/>
    <lineage>
        <taxon>Bacteria</taxon>
        <taxon>Pseudomonadati</taxon>
        <taxon>Thermodesulfobacteriota</taxon>
        <taxon>Desulfovibrionia</taxon>
        <taxon>Desulfovibrionales</taxon>
        <taxon>Desulfovibrionaceae</taxon>
        <taxon>Desulfovibrio</taxon>
    </lineage>
</organism>